<accession>A0ABS1F1A0</accession>
<dbReference type="Proteomes" id="UP000652760">
    <property type="component" value="Unassembled WGS sequence"/>
</dbReference>
<dbReference type="InterPro" id="IPR007899">
    <property type="entry name" value="CHAD_dom"/>
</dbReference>
<reference evidence="3" key="1">
    <citation type="submission" date="2021-01" db="EMBL/GenBank/DDBJ databases">
        <title>Genome public.</title>
        <authorList>
            <person name="Liu C."/>
            <person name="Sun Q."/>
        </authorList>
    </citation>
    <scope>NUCLEOTIDE SEQUENCE [LARGE SCALE GENOMIC DNA]</scope>
    <source>
        <strain evidence="3">YIM B02556</strain>
    </source>
</reference>
<evidence type="ECO:0000313" key="2">
    <source>
        <dbReference type="EMBL" id="MBK1837187.1"/>
    </source>
</evidence>
<sequence length="294" mass="32704">MGYELVQHETSDAAVRRIIGEQLAAAADALQDGGSSRHKAVHEARKSCKKARAALRLARGAVGGKAFRRLNTAIRDAQGGLAGARDSAVIIQSLDKLRSHSQDELETEGVAAFREHLVERCRRIEAEQLNSAEGFEAIVAMLRSAQAEAGDLPISERGFDVFRPGLRRIYQTGRSMRNGAFQTFETAHEWRKQVKNLWYTVRLMQPVWPGPLSCLGEELEDLSERLGDHHDLAVLLQAAMEADLGDGTVPSLKAAVERRQAGLERKSVPLGEKVFAERTECFLDRIETYWSIWM</sequence>
<gene>
    <name evidence="2" type="ORF">JHL17_07160</name>
</gene>
<dbReference type="RefSeq" id="WP_200191517.1">
    <property type="nucleotide sequence ID" value="NZ_JAENHM010000025.1"/>
</dbReference>
<organism evidence="2 3">
    <name type="scientific">Azospirillum endophyticum</name>
    <dbReference type="NCBI Taxonomy" id="2800326"/>
    <lineage>
        <taxon>Bacteria</taxon>
        <taxon>Pseudomonadati</taxon>
        <taxon>Pseudomonadota</taxon>
        <taxon>Alphaproteobacteria</taxon>
        <taxon>Rhodospirillales</taxon>
        <taxon>Azospirillaceae</taxon>
        <taxon>Azospirillum</taxon>
    </lineage>
</organism>
<dbReference type="Pfam" id="PF05235">
    <property type="entry name" value="CHAD"/>
    <property type="match status" value="1"/>
</dbReference>
<dbReference type="SMART" id="SM00880">
    <property type="entry name" value="CHAD"/>
    <property type="match status" value="1"/>
</dbReference>
<name>A0ABS1F1A0_9PROT</name>
<evidence type="ECO:0000259" key="1">
    <source>
        <dbReference type="PROSITE" id="PS51708"/>
    </source>
</evidence>
<dbReference type="PANTHER" id="PTHR39339">
    <property type="entry name" value="SLR1444 PROTEIN"/>
    <property type="match status" value="1"/>
</dbReference>
<proteinExistence type="predicted"/>
<dbReference type="PROSITE" id="PS51708">
    <property type="entry name" value="CHAD"/>
    <property type="match status" value="1"/>
</dbReference>
<protein>
    <submittedName>
        <fullName evidence="2">CHAD domain-containing protein</fullName>
    </submittedName>
</protein>
<dbReference type="PANTHER" id="PTHR39339:SF1">
    <property type="entry name" value="CHAD DOMAIN-CONTAINING PROTEIN"/>
    <property type="match status" value="1"/>
</dbReference>
<evidence type="ECO:0000313" key="3">
    <source>
        <dbReference type="Proteomes" id="UP000652760"/>
    </source>
</evidence>
<feature type="domain" description="CHAD" evidence="1">
    <location>
        <begin position="8"/>
        <end position="294"/>
    </location>
</feature>
<keyword evidence="3" id="KW-1185">Reference proteome</keyword>
<dbReference type="EMBL" id="JAENHM010000025">
    <property type="protein sequence ID" value="MBK1837187.1"/>
    <property type="molecule type" value="Genomic_DNA"/>
</dbReference>
<comment type="caution">
    <text evidence="2">The sequence shown here is derived from an EMBL/GenBank/DDBJ whole genome shotgun (WGS) entry which is preliminary data.</text>
</comment>
<dbReference type="Gene3D" id="1.40.20.10">
    <property type="entry name" value="CHAD domain"/>
    <property type="match status" value="1"/>
</dbReference>
<dbReference type="InterPro" id="IPR038186">
    <property type="entry name" value="CHAD_dom_sf"/>
</dbReference>